<keyword evidence="4" id="KW-1185">Reference proteome</keyword>
<dbReference type="EMBL" id="BGPR01023789">
    <property type="protein sequence ID" value="GBN91234.1"/>
    <property type="molecule type" value="Genomic_DNA"/>
</dbReference>
<comment type="caution">
    <text evidence="3">The sequence shown here is derived from an EMBL/GenBank/DDBJ whole genome shotgun (WGS) entry which is preliminary data.</text>
</comment>
<dbReference type="CDD" id="cd00112">
    <property type="entry name" value="LDLa"/>
    <property type="match status" value="1"/>
</dbReference>
<dbReference type="Gene3D" id="4.10.400.10">
    <property type="entry name" value="Low-density Lipoprotein Receptor"/>
    <property type="match status" value="1"/>
</dbReference>
<dbReference type="AlphaFoldDB" id="A0A4Y2SSG1"/>
<name>A0A4Y2SSG1_ARAVE</name>
<feature type="disulfide bond" evidence="2">
    <location>
        <begin position="10"/>
        <end position="22"/>
    </location>
</feature>
<dbReference type="SMART" id="SM00192">
    <property type="entry name" value="LDLa"/>
    <property type="match status" value="1"/>
</dbReference>
<keyword evidence="1 2" id="KW-1015">Disulfide bond</keyword>
<dbReference type="InterPro" id="IPR036055">
    <property type="entry name" value="LDL_receptor-like_sf"/>
</dbReference>
<sequence length="127" mass="13853">MYFSISSELCEAGSKVCRNRNCYNPQKACDGVDDCGDGTDEEGCSELAVSTASFNRSIRKTFKSSATQPVTRTEDSRGVLVWTFTTSSLHANTAVPRQNRSSGWRCAPKFGFSTNLDIQPLHLDSGS</sequence>
<dbReference type="InterPro" id="IPR002172">
    <property type="entry name" value="LDrepeatLR_classA_rpt"/>
</dbReference>
<dbReference type="Proteomes" id="UP000499080">
    <property type="component" value="Unassembled WGS sequence"/>
</dbReference>
<organism evidence="3 4">
    <name type="scientific">Araneus ventricosus</name>
    <name type="common">Orbweaver spider</name>
    <name type="synonym">Epeira ventricosa</name>
    <dbReference type="NCBI Taxonomy" id="182803"/>
    <lineage>
        <taxon>Eukaryota</taxon>
        <taxon>Metazoa</taxon>
        <taxon>Ecdysozoa</taxon>
        <taxon>Arthropoda</taxon>
        <taxon>Chelicerata</taxon>
        <taxon>Arachnida</taxon>
        <taxon>Araneae</taxon>
        <taxon>Araneomorphae</taxon>
        <taxon>Entelegynae</taxon>
        <taxon>Araneoidea</taxon>
        <taxon>Araneidae</taxon>
        <taxon>Araneus</taxon>
    </lineage>
</organism>
<feature type="disulfide bond" evidence="2">
    <location>
        <begin position="29"/>
        <end position="44"/>
    </location>
</feature>
<dbReference type="SUPFAM" id="SSF57424">
    <property type="entry name" value="LDL receptor-like module"/>
    <property type="match status" value="1"/>
</dbReference>
<proteinExistence type="predicted"/>
<accession>A0A4Y2SSG1</accession>
<reference evidence="3 4" key="1">
    <citation type="journal article" date="2019" name="Sci. Rep.">
        <title>Orb-weaving spider Araneus ventricosus genome elucidates the spidroin gene catalogue.</title>
        <authorList>
            <person name="Kono N."/>
            <person name="Nakamura H."/>
            <person name="Ohtoshi R."/>
            <person name="Moran D.A.P."/>
            <person name="Shinohara A."/>
            <person name="Yoshida Y."/>
            <person name="Fujiwara M."/>
            <person name="Mori M."/>
            <person name="Tomita M."/>
            <person name="Arakawa K."/>
        </authorList>
    </citation>
    <scope>NUCLEOTIDE SEQUENCE [LARGE SCALE GENOMIC DNA]</scope>
</reference>
<evidence type="ECO:0000313" key="4">
    <source>
        <dbReference type="Proteomes" id="UP000499080"/>
    </source>
</evidence>
<dbReference type="Pfam" id="PF00057">
    <property type="entry name" value="Ldl_recept_a"/>
    <property type="match status" value="1"/>
</dbReference>
<gene>
    <name evidence="3" type="ORF">AVEN_2784_1</name>
</gene>
<evidence type="ECO:0000256" key="2">
    <source>
        <dbReference type="PROSITE-ProRule" id="PRU00124"/>
    </source>
</evidence>
<evidence type="ECO:0000313" key="3">
    <source>
        <dbReference type="EMBL" id="GBN91234.1"/>
    </source>
</evidence>
<protein>
    <submittedName>
        <fullName evidence="3">Uncharacterized protein</fullName>
    </submittedName>
</protein>
<dbReference type="PROSITE" id="PS50068">
    <property type="entry name" value="LDLRA_2"/>
    <property type="match status" value="1"/>
</dbReference>
<feature type="disulfide bond" evidence="2">
    <location>
        <begin position="17"/>
        <end position="35"/>
    </location>
</feature>
<evidence type="ECO:0000256" key="1">
    <source>
        <dbReference type="ARBA" id="ARBA00023157"/>
    </source>
</evidence>